<dbReference type="PANTHER" id="PTHR42924">
    <property type="entry name" value="EXONUCLEASE"/>
    <property type="match status" value="1"/>
</dbReference>
<dbReference type="GO" id="GO:0035312">
    <property type="term" value="F:5'-3' DNA exonuclease activity"/>
    <property type="evidence" value="ECO:0007669"/>
    <property type="project" value="TreeGrafter"/>
</dbReference>
<dbReference type="SUPFAM" id="SSF89550">
    <property type="entry name" value="PHP domain-like"/>
    <property type="match status" value="1"/>
</dbReference>
<dbReference type="InterPro" id="IPR003141">
    <property type="entry name" value="Pol/His_phosphatase_N"/>
</dbReference>
<dbReference type="InterPro" id="IPR052018">
    <property type="entry name" value="PHP_domain"/>
</dbReference>
<sequence>HNHTTASDGDHTPIKLVQRHKQHGVRLMAITDHDTIEGFFQLKQSDIPTNVTVIPGVELSVSSIVDGKKHHLLALFPKYAIGCSNNYIEFDSKQFKFEVTQTSQFSDLQNFSDSLNVMRKARIERSKNYFEKLNEIYNLNLDFNEFCVDNQINMENFTSEASIGRPLIAKYLVKKGIITCSDEAFGKYLSDDSPAYQALPKVELEEMIEIVNKIGGMCFIAHPKLWGYDEQSMQKHLESAFKAGLTGIEKWHSVCTYEYDCIGTMGSDFHGPTVHPDVEVGKYQNNTITGEDIQKLLHC</sequence>
<dbReference type="PANTHER" id="PTHR42924:SF3">
    <property type="entry name" value="POLYMERASE_HISTIDINOL PHOSPHATASE N-TERMINAL DOMAIN-CONTAINING PROTEIN"/>
    <property type="match status" value="1"/>
</dbReference>
<dbReference type="Gene3D" id="1.10.150.650">
    <property type="match status" value="1"/>
</dbReference>
<reference evidence="2" key="1">
    <citation type="submission" date="2015-07" db="EMBL/GenBank/DDBJ databases">
        <title>Adaptation to a free-living lifestyle via gene acquisitions in the diplomonad Trepomonas sp. PC1.</title>
        <authorList>
            <person name="Xu F."/>
            <person name="Jerlstrom-Hultqvist J."/>
            <person name="Kolisko M."/>
            <person name="Simpson A.G.B."/>
            <person name="Roger A.J."/>
            <person name="Svard S.G."/>
            <person name="Andersson J.O."/>
        </authorList>
    </citation>
    <scope>NUCLEOTIDE SEQUENCE</scope>
    <source>
        <strain evidence="2">PC1</strain>
    </source>
</reference>
<dbReference type="Pfam" id="PF02811">
    <property type="entry name" value="PHP"/>
    <property type="match status" value="1"/>
</dbReference>
<feature type="domain" description="Polymerase/histidinol phosphatase N-terminal" evidence="1">
    <location>
        <begin position="1"/>
        <end position="63"/>
    </location>
</feature>
<dbReference type="SMART" id="SM00481">
    <property type="entry name" value="POLIIIAc"/>
    <property type="match status" value="1"/>
</dbReference>
<name>A0A146K5X2_9EUKA</name>
<dbReference type="Gene3D" id="3.20.20.140">
    <property type="entry name" value="Metal-dependent hydrolases"/>
    <property type="match status" value="1"/>
</dbReference>
<feature type="non-terminal residue" evidence="2">
    <location>
        <position position="1"/>
    </location>
</feature>
<proteinExistence type="predicted"/>
<dbReference type="EMBL" id="GDID01004808">
    <property type="protein sequence ID" value="JAP91798.1"/>
    <property type="molecule type" value="Transcribed_RNA"/>
</dbReference>
<dbReference type="GO" id="GO:0004534">
    <property type="term" value="F:5'-3' RNA exonuclease activity"/>
    <property type="evidence" value="ECO:0007669"/>
    <property type="project" value="TreeGrafter"/>
</dbReference>
<protein>
    <submittedName>
        <fullName evidence="2">Metal-dependent phosphoesterase</fullName>
    </submittedName>
</protein>
<dbReference type="InterPro" id="IPR004013">
    <property type="entry name" value="PHP_dom"/>
</dbReference>
<dbReference type="AlphaFoldDB" id="A0A146K5X2"/>
<organism evidence="2">
    <name type="scientific">Trepomonas sp. PC1</name>
    <dbReference type="NCBI Taxonomy" id="1076344"/>
    <lineage>
        <taxon>Eukaryota</taxon>
        <taxon>Metamonada</taxon>
        <taxon>Diplomonadida</taxon>
        <taxon>Hexamitidae</taxon>
        <taxon>Hexamitinae</taxon>
        <taxon>Trepomonas</taxon>
    </lineage>
</organism>
<accession>A0A146K5X2</accession>
<dbReference type="InterPro" id="IPR016195">
    <property type="entry name" value="Pol/histidinol_Pase-like"/>
</dbReference>
<feature type="non-terminal residue" evidence="2">
    <location>
        <position position="299"/>
    </location>
</feature>
<evidence type="ECO:0000313" key="2">
    <source>
        <dbReference type="EMBL" id="JAP91798.1"/>
    </source>
</evidence>
<evidence type="ECO:0000259" key="1">
    <source>
        <dbReference type="SMART" id="SM00481"/>
    </source>
</evidence>
<gene>
    <name evidence="2" type="ORF">TPC1_16473</name>
</gene>